<dbReference type="Proteomes" id="UP001285354">
    <property type="component" value="Unassembled WGS sequence"/>
</dbReference>
<sequence>MQNSPNRSVPQEYHERRGSGQHYPKHYDAIDQNNIKRSPPRTIMDLPVSQNHRSAAVPEQYSPSMPDHATSNSRPPTYIGPPYEDSALQQQQQKRRGYRRPDSEEVRYQNPNSVQQPGGRNASIQMSHAETASLPNQSMPVTRDQSHASPPKTFSPSKSTRTESPDPIVSTARSASIHHPNVTAGASIQRLDSPRVMKRVLQPLDGKVQEYHTRMQNAQMQMSQLDAEMAALLEKRKHAEKRYMEAKTKHDDYRRQYQGVERAMKGEPGIIDPPGRPSYDDSSSDEESPAAQPTGQKTSHQQVIRGSNSRTESWGSVKKPTGKSGNRFSVSKLFGAS</sequence>
<evidence type="ECO:0000313" key="3">
    <source>
        <dbReference type="Proteomes" id="UP001285354"/>
    </source>
</evidence>
<feature type="region of interest" description="Disordered" evidence="1">
    <location>
        <begin position="1"/>
        <end position="186"/>
    </location>
</feature>
<organism evidence="2 3">
    <name type="scientific">Diplocarpon rosae</name>
    <dbReference type="NCBI Taxonomy" id="946125"/>
    <lineage>
        <taxon>Eukaryota</taxon>
        <taxon>Fungi</taxon>
        <taxon>Dikarya</taxon>
        <taxon>Ascomycota</taxon>
        <taxon>Pezizomycotina</taxon>
        <taxon>Leotiomycetes</taxon>
        <taxon>Helotiales</taxon>
        <taxon>Drepanopezizaceae</taxon>
        <taxon>Diplocarpon</taxon>
    </lineage>
</organism>
<dbReference type="EMBL" id="JAUBYV010000003">
    <property type="protein sequence ID" value="KAK2627799.1"/>
    <property type="molecule type" value="Genomic_DNA"/>
</dbReference>
<feature type="compositionally biased region" description="Basic and acidic residues" evidence="1">
    <location>
        <begin position="244"/>
        <end position="255"/>
    </location>
</feature>
<comment type="caution">
    <text evidence="2">The sequence shown here is derived from an EMBL/GenBank/DDBJ whole genome shotgun (WGS) entry which is preliminary data.</text>
</comment>
<protein>
    <submittedName>
        <fullName evidence="2">Uncharacterized protein</fullName>
    </submittedName>
</protein>
<evidence type="ECO:0000313" key="2">
    <source>
        <dbReference type="EMBL" id="KAK2627799.1"/>
    </source>
</evidence>
<name>A0AAD9WG75_9HELO</name>
<feature type="compositionally biased region" description="Polar residues" evidence="1">
    <location>
        <begin position="109"/>
        <end position="140"/>
    </location>
</feature>
<feature type="compositionally biased region" description="Low complexity" evidence="1">
    <location>
        <begin position="149"/>
        <end position="159"/>
    </location>
</feature>
<gene>
    <name evidence="2" type="ORF">QTJ16_002445</name>
</gene>
<proteinExistence type="predicted"/>
<keyword evidence="3" id="KW-1185">Reference proteome</keyword>
<accession>A0AAD9WG75</accession>
<evidence type="ECO:0000256" key="1">
    <source>
        <dbReference type="SAM" id="MobiDB-lite"/>
    </source>
</evidence>
<feature type="compositionally biased region" description="Polar residues" evidence="1">
    <location>
        <begin position="291"/>
        <end position="314"/>
    </location>
</feature>
<dbReference type="AlphaFoldDB" id="A0AAD9WG75"/>
<reference evidence="2" key="1">
    <citation type="submission" date="2023-06" db="EMBL/GenBank/DDBJ databases">
        <title>Draft genome of Marssonina rosae.</title>
        <authorList>
            <person name="Cheng Q."/>
        </authorList>
    </citation>
    <scope>NUCLEOTIDE SEQUENCE</scope>
    <source>
        <strain evidence="2">R4</strain>
    </source>
</reference>
<feature type="region of interest" description="Disordered" evidence="1">
    <location>
        <begin position="244"/>
        <end position="337"/>
    </location>
</feature>